<evidence type="ECO:0000256" key="1">
    <source>
        <dbReference type="SAM" id="MobiDB-lite"/>
    </source>
</evidence>
<feature type="compositionally biased region" description="Basic and acidic residues" evidence="1">
    <location>
        <begin position="82"/>
        <end position="96"/>
    </location>
</feature>
<proteinExistence type="predicted"/>
<organism evidence="2 3">
    <name type="scientific">Vespula squamosa</name>
    <name type="common">Southern yellow jacket</name>
    <name type="synonym">Wasp</name>
    <dbReference type="NCBI Taxonomy" id="30214"/>
    <lineage>
        <taxon>Eukaryota</taxon>
        <taxon>Metazoa</taxon>
        <taxon>Ecdysozoa</taxon>
        <taxon>Arthropoda</taxon>
        <taxon>Hexapoda</taxon>
        <taxon>Insecta</taxon>
        <taxon>Pterygota</taxon>
        <taxon>Neoptera</taxon>
        <taxon>Endopterygota</taxon>
        <taxon>Hymenoptera</taxon>
        <taxon>Apocrita</taxon>
        <taxon>Aculeata</taxon>
        <taxon>Vespoidea</taxon>
        <taxon>Vespidae</taxon>
        <taxon>Vespinae</taxon>
        <taxon>Vespula</taxon>
    </lineage>
</organism>
<protein>
    <submittedName>
        <fullName evidence="2">Uncharacterized protein</fullName>
    </submittedName>
</protein>
<reference evidence="2 3" key="1">
    <citation type="journal article" date="2024" name="Ann. Entomol. Soc. Am.">
        <title>Genomic analyses of the southern and eastern yellowjacket wasps (Hymenoptera: Vespidae) reveal evolutionary signatures of social life.</title>
        <authorList>
            <person name="Catto M.A."/>
            <person name="Caine P.B."/>
            <person name="Orr S.E."/>
            <person name="Hunt B.G."/>
            <person name="Goodisman M.A.D."/>
        </authorList>
    </citation>
    <scope>NUCLEOTIDE SEQUENCE [LARGE SCALE GENOMIC DNA]</scope>
    <source>
        <strain evidence="2">233</strain>
        <tissue evidence="2">Head and thorax</tissue>
    </source>
</reference>
<name>A0ABD2ABG4_VESSQ</name>
<dbReference type="EMBL" id="JAUDFV010000152">
    <property type="protein sequence ID" value="KAL2717942.1"/>
    <property type="molecule type" value="Genomic_DNA"/>
</dbReference>
<sequence length="133" mass="14535">IFEAANSPRTQRNSLIRLSIDGVVLVEGFALMANNLAPFVLENDSPNTIERDGIEEEEEEGGGEEGGGGGGRGREEEEEESRDISDSDDMVREKRNTATCEDTLVEATLRTISKDRGVHYEEVVVYIASSGSR</sequence>
<evidence type="ECO:0000313" key="3">
    <source>
        <dbReference type="Proteomes" id="UP001607302"/>
    </source>
</evidence>
<dbReference type="Proteomes" id="UP001607302">
    <property type="component" value="Unassembled WGS sequence"/>
</dbReference>
<keyword evidence="3" id="KW-1185">Reference proteome</keyword>
<gene>
    <name evidence="2" type="ORF">V1478_011818</name>
</gene>
<comment type="caution">
    <text evidence="2">The sequence shown here is derived from an EMBL/GenBank/DDBJ whole genome shotgun (WGS) entry which is preliminary data.</text>
</comment>
<accession>A0ABD2ABG4</accession>
<feature type="compositionally biased region" description="Acidic residues" evidence="1">
    <location>
        <begin position="53"/>
        <end position="63"/>
    </location>
</feature>
<feature type="non-terminal residue" evidence="2">
    <location>
        <position position="1"/>
    </location>
</feature>
<dbReference type="AlphaFoldDB" id="A0ABD2ABG4"/>
<feature type="region of interest" description="Disordered" evidence="1">
    <location>
        <begin position="40"/>
        <end position="98"/>
    </location>
</feature>
<evidence type="ECO:0000313" key="2">
    <source>
        <dbReference type="EMBL" id="KAL2717942.1"/>
    </source>
</evidence>